<keyword evidence="4" id="KW-0050">Antiport</keyword>
<keyword evidence="11 13" id="KW-0472">Membrane</keyword>
<dbReference type="EMBL" id="CP018799">
    <property type="protein sequence ID" value="ATX79316.1"/>
    <property type="molecule type" value="Genomic_DNA"/>
</dbReference>
<keyword evidence="3" id="KW-0813">Transport</keyword>
<keyword evidence="6" id="KW-0997">Cell inner membrane</keyword>
<keyword evidence="7 13" id="KW-0812">Transmembrane</keyword>
<protein>
    <submittedName>
        <fullName evidence="14">Sodium/proton antiporter, NhaB family</fullName>
    </submittedName>
</protein>
<evidence type="ECO:0000256" key="2">
    <source>
        <dbReference type="ARBA" id="ARBA00006036"/>
    </source>
</evidence>
<evidence type="ECO:0000256" key="11">
    <source>
        <dbReference type="ARBA" id="ARBA00023136"/>
    </source>
</evidence>
<keyword evidence="5" id="KW-1003">Cell membrane</keyword>
<dbReference type="AlphaFoldDB" id="A0A2K8L507"/>
<dbReference type="OrthoDB" id="5288732at2"/>
<feature type="transmembrane region" description="Helical" evidence="13">
    <location>
        <begin position="331"/>
        <end position="349"/>
    </location>
</feature>
<keyword evidence="8 13" id="KW-1133">Transmembrane helix</keyword>
<keyword evidence="12" id="KW-0739">Sodium transport</keyword>
<evidence type="ECO:0000313" key="15">
    <source>
        <dbReference type="Proteomes" id="UP000231701"/>
    </source>
</evidence>
<evidence type="ECO:0000256" key="7">
    <source>
        <dbReference type="ARBA" id="ARBA00022692"/>
    </source>
</evidence>
<feature type="transmembrane region" description="Helical" evidence="13">
    <location>
        <begin position="246"/>
        <end position="271"/>
    </location>
</feature>
<gene>
    <name evidence="14" type="ORF">Ga0123461_0896</name>
</gene>
<dbReference type="GO" id="GO:0005886">
    <property type="term" value="C:plasma membrane"/>
    <property type="evidence" value="ECO:0007669"/>
    <property type="project" value="UniProtKB-SubCell"/>
</dbReference>
<dbReference type="InterPro" id="IPR004671">
    <property type="entry name" value="Na+/H+_antiporter_NhaB"/>
</dbReference>
<dbReference type="Pfam" id="PF06450">
    <property type="entry name" value="NhaB"/>
    <property type="match status" value="1"/>
</dbReference>
<feature type="transmembrane region" description="Helical" evidence="13">
    <location>
        <begin position="101"/>
        <end position="119"/>
    </location>
</feature>
<dbReference type="HAMAP" id="MF_01599">
    <property type="entry name" value="NhaB"/>
    <property type="match status" value="1"/>
</dbReference>
<evidence type="ECO:0000256" key="5">
    <source>
        <dbReference type="ARBA" id="ARBA00022475"/>
    </source>
</evidence>
<accession>A0A2K8L507</accession>
<organism evidence="14 15">
    <name type="scientific">Mariprofundus aestuarium</name>
    <dbReference type="NCBI Taxonomy" id="1921086"/>
    <lineage>
        <taxon>Bacteria</taxon>
        <taxon>Pseudomonadati</taxon>
        <taxon>Pseudomonadota</taxon>
        <taxon>Candidatius Mariprofundia</taxon>
        <taxon>Mariprofundales</taxon>
        <taxon>Mariprofundaceae</taxon>
        <taxon>Mariprofundus</taxon>
    </lineage>
</organism>
<proteinExistence type="inferred from homology"/>
<reference evidence="14 15" key="1">
    <citation type="submission" date="2016-12" db="EMBL/GenBank/DDBJ databases">
        <title>Isolation and genomic insights into novel planktonic Zetaproteobacteria from stratified waters of the Chesapeake Bay.</title>
        <authorList>
            <person name="McAllister S.M."/>
            <person name="Kato S."/>
            <person name="Chan C.S."/>
            <person name="Chiu B.K."/>
            <person name="Field E.K."/>
        </authorList>
    </citation>
    <scope>NUCLEOTIDE SEQUENCE [LARGE SCALE GENOMIC DNA]</scope>
    <source>
        <strain evidence="14 15">CP-5</strain>
    </source>
</reference>
<dbReference type="KEGG" id="maes:Ga0123461_0896"/>
<keyword evidence="10" id="KW-0406">Ion transport</keyword>
<feature type="transmembrane region" description="Helical" evidence="13">
    <location>
        <begin position="485"/>
        <end position="505"/>
    </location>
</feature>
<keyword evidence="9" id="KW-0915">Sodium</keyword>
<evidence type="ECO:0000256" key="13">
    <source>
        <dbReference type="SAM" id="Phobius"/>
    </source>
</evidence>
<evidence type="ECO:0000256" key="8">
    <source>
        <dbReference type="ARBA" id="ARBA00022989"/>
    </source>
</evidence>
<feature type="transmembrane region" description="Helical" evidence="13">
    <location>
        <begin position="33"/>
        <end position="59"/>
    </location>
</feature>
<evidence type="ECO:0000256" key="12">
    <source>
        <dbReference type="ARBA" id="ARBA00023201"/>
    </source>
</evidence>
<dbReference type="RefSeq" id="WP_100277222.1">
    <property type="nucleotide sequence ID" value="NZ_CP018799.1"/>
</dbReference>
<comment type="similarity">
    <text evidence="2">Belongs to the NhaB Na(+)/H(+) (TC 2.A.34) antiporter family.</text>
</comment>
<sequence>MSSTELASPPVHQLASTPLHLFLGRTPLWYKKVVLFCLALNVLLYFTVGPWLTSWFILIEFIGTLAMALKCFPLQPGGLLAIQALLLHLTDTHRVYEQVEHGLPVILLVIFMVAGVHFLRDVLFRLINHILLGIQSRIVLNVFTISVVAIMSAFLDALTILAILIAIATSFYDVYEKVISKVGYHDDPDPDDGHIDELHREDLDNFRAFLRGLLMHGAIGTAIGGVCTLVGEPENLVIGSEAGWDFMAFISHVSPATIPTLLAGILTCLVIERFRWFNYGAELPVNVRQILADEDRKLREATTKGHRLVMIFQAVIAALMVAALSMHLAEIGLIGLAVIILASAMTGVTDEHKIAEAFTPGLPFAALLVIFYVLVAMIQSQSMFEPVMQWVLGLEGRQQIFMVFLTNGFLSAISDNVFVATIYMDQIKLLLDQGLITREIFDAQSVAVVMGTGIPSMSTPNGQAAFLFLLMSAIAPRIRLGYGRMVYMALPYFIVCTLVSGVIIFNF</sequence>
<evidence type="ECO:0000256" key="9">
    <source>
        <dbReference type="ARBA" id="ARBA00023053"/>
    </source>
</evidence>
<feature type="transmembrane region" description="Helical" evidence="13">
    <location>
        <begin position="361"/>
        <end position="380"/>
    </location>
</feature>
<dbReference type="Proteomes" id="UP000231701">
    <property type="component" value="Chromosome"/>
</dbReference>
<evidence type="ECO:0000313" key="14">
    <source>
        <dbReference type="EMBL" id="ATX79316.1"/>
    </source>
</evidence>
<name>A0A2K8L507_MARES</name>
<comment type="subcellular location">
    <subcellularLocation>
        <location evidence="1">Cell membrane</location>
        <topology evidence="1">Multi-pass membrane protein</topology>
    </subcellularLocation>
</comment>
<keyword evidence="15" id="KW-1185">Reference proteome</keyword>
<feature type="transmembrane region" description="Helical" evidence="13">
    <location>
        <begin position="400"/>
        <end position="423"/>
    </location>
</feature>
<evidence type="ECO:0000256" key="10">
    <source>
        <dbReference type="ARBA" id="ARBA00023065"/>
    </source>
</evidence>
<dbReference type="GO" id="GO:0015385">
    <property type="term" value="F:sodium:proton antiporter activity"/>
    <property type="evidence" value="ECO:0007669"/>
    <property type="project" value="InterPro"/>
</dbReference>
<evidence type="ECO:0000256" key="1">
    <source>
        <dbReference type="ARBA" id="ARBA00004651"/>
    </source>
</evidence>
<evidence type="ECO:0000256" key="3">
    <source>
        <dbReference type="ARBA" id="ARBA00022448"/>
    </source>
</evidence>
<feature type="transmembrane region" description="Helical" evidence="13">
    <location>
        <begin position="71"/>
        <end position="89"/>
    </location>
</feature>
<evidence type="ECO:0000256" key="4">
    <source>
        <dbReference type="ARBA" id="ARBA00022449"/>
    </source>
</evidence>
<dbReference type="PANTHER" id="PTHR43302">
    <property type="entry name" value="TRANSPORTER ARSB-RELATED"/>
    <property type="match status" value="1"/>
</dbReference>
<evidence type="ECO:0000256" key="6">
    <source>
        <dbReference type="ARBA" id="ARBA00022519"/>
    </source>
</evidence>
<dbReference type="PANTHER" id="PTHR43302:SF1">
    <property type="entry name" value="NA(+)_H(+) ANTIPORTER NHAB"/>
    <property type="match status" value="1"/>
</dbReference>